<evidence type="ECO:0000313" key="8">
    <source>
        <dbReference type="EMBL" id="KAF2266515.1"/>
    </source>
</evidence>
<comment type="pathway">
    <text evidence="2">Secondary metabolite biosynthesis.</text>
</comment>
<comment type="caution">
    <text evidence="8">The sequence shown here is derived from an EMBL/GenBank/DDBJ whole genome shotgun (WGS) entry which is preliminary data.</text>
</comment>
<comment type="similarity">
    <text evidence="3">Belongs to the paxM FAD-dependent monooxygenase family.</text>
</comment>
<organism evidence="8 9">
    <name type="scientific">Lojkania enalia</name>
    <dbReference type="NCBI Taxonomy" id="147567"/>
    <lineage>
        <taxon>Eukaryota</taxon>
        <taxon>Fungi</taxon>
        <taxon>Dikarya</taxon>
        <taxon>Ascomycota</taxon>
        <taxon>Pezizomycotina</taxon>
        <taxon>Dothideomycetes</taxon>
        <taxon>Pleosporomycetidae</taxon>
        <taxon>Pleosporales</taxon>
        <taxon>Pleosporales incertae sedis</taxon>
        <taxon>Lojkania</taxon>
    </lineage>
</organism>
<dbReference type="OrthoDB" id="47494at2759"/>
<dbReference type="EMBL" id="ML986598">
    <property type="protein sequence ID" value="KAF2266515.1"/>
    <property type="molecule type" value="Genomic_DNA"/>
</dbReference>
<dbReference type="GO" id="GO:0004497">
    <property type="term" value="F:monooxygenase activity"/>
    <property type="evidence" value="ECO:0007669"/>
    <property type="project" value="UniProtKB-KW"/>
</dbReference>
<dbReference type="Gene3D" id="3.50.50.60">
    <property type="entry name" value="FAD/NAD(P)-binding domain"/>
    <property type="match status" value="1"/>
</dbReference>
<keyword evidence="6" id="KW-0560">Oxidoreductase</keyword>
<dbReference type="PANTHER" id="PTHR47178">
    <property type="entry name" value="MONOOXYGENASE, FAD-BINDING"/>
    <property type="match status" value="1"/>
</dbReference>
<evidence type="ECO:0000256" key="1">
    <source>
        <dbReference type="ARBA" id="ARBA00001974"/>
    </source>
</evidence>
<evidence type="ECO:0000256" key="5">
    <source>
        <dbReference type="ARBA" id="ARBA00022827"/>
    </source>
</evidence>
<sequence>MAQQPVSNIGVGIGGLVLGRSLLQHDILSILYERIPSTPRHSYGITLHPSAFRPLLDVLSMDEWTFKRRVAVDGVLGGSGEMNPNLMIHPRSLEFASFRTHREKLERPLREGLDDAPRGMVIHLQSVQQLENKCIIGVDGPHSNTRKSLSTDTPLAVLPFFAKSDVIMNVSVNDQQADLVPVSWTYSRPSRGPIDPLHKPNWPVSGATDIPEAFFQEISELGDINQPYKEVFDPEKVRMERVLRWLMRTMLVSLQELQEAWKEGRLFYRGCCAAEPILCGERATVEGMELAECIATSGLGGILSWYMSRKDTIVEMHGDRRAAL</sequence>
<accession>A0A9P4KHI1</accession>
<dbReference type="InterPro" id="IPR036188">
    <property type="entry name" value="FAD/NAD-bd_sf"/>
</dbReference>
<evidence type="ECO:0000256" key="7">
    <source>
        <dbReference type="ARBA" id="ARBA00023033"/>
    </source>
</evidence>
<evidence type="ECO:0000256" key="3">
    <source>
        <dbReference type="ARBA" id="ARBA00007992"/>
    </source>
</evidence>
<dbReference type="Proteomes" id="UP000800093">
    <property type="component" value="Unassembled WGS sequence"/>
</dbReference>
<protein>
    <recommendedName>
        <fullName evidence="10">FAD-binding domain-containing protein</fullName>
    </recommendedName>
</protein>
<dbReference type="AlphaFoldDB" id="A0A9P4KHI1"/>
<dbReference type="PANTHER" id="PTHR47178:SF4">
    <property type="entry name" value="FAD-DEPENDENT MONOOXYGENASE APTC"/>
    <property type="match status" value="1"/>
</dbReference>
<keyword evidence="4" id="KW-0285">Flavoprotein</keyword>
<keyword evidence="7" id="KW-0503">Monooxygenase</keyword>
<keyword evidence="5" id="KW-0274">FAD</keyword>
<dbReference type="SUPFAM" id="SSF51905">
    <property type="entry name" value="FAD/NAD(P)-binding domain"/>
    <property type="match status" value="1"/>
</dbReference>
<evidence type="ECO:0000256" key="4">
    <source>
        <dbReference type="ARBA" id="ARBA00022630"/>
    </source>
</evidence>
<evidence type="ECO:0000313" key="9">
    <source>
        <dbReference type="Proteomes" id="UP000800093"/>
    </source>
</evidence>
<name>A0A9P4KHI1_9PLEO</name>
<evidence type="ECO:0008006" key="10">
    <source>
        <dbReference type="Google" id="ProtNLM"/>
    </source>
</evidence>
<evidence type="ECO:0000256" key="6">
    <source>
        <dbReference type="ARBA" id="ARBA00023002"/>
    </source>
</evidence>
<evidence type="ECO:0000256" key="2">
    <source>
        <dbReference type="ARBA" id="ARBA00005179"/>
    </source>
</evidence>
<gene>
    <name evidence="8" type="ORF">CC78DRAFT_559337</name>
</gene>
<keyword evidence="9" id="KW-1185">Reference proteome</keyword>
<reference evidence="9" key="1">
    <citation type="journal article" date="2020" name="Stud. Mycol.">
        <title>101 Dothideomycetes genomes: A test case for predicting lifestyles and emergence of pathogens.</title>
        <authorList>
            <person name="Haridas S."/>
            <person name="Albert R."/>
            <person name="Binder M."/>
            <person name="Bloem J."/>
            <person name="LaButti K."/>
            <person name="Salamov A."/>
            <person name="Andreopoulos B."/>
            <person name="Baker S."/>
            <person name="Barry K."/>
            <person name="Bills G."/>
            <person name="Bluhm B."/>
            <person name="Cannon C."/>
            <person name="Castanera R."/>
            <person name="Culley D."/>
            <person name="Daum C."/>
            <person name="Ezra D."/>
            <person name="Gonzalez J."/>
            <person name="Henrissat B."/>
            <person name="Kuo A."/>
            <person name="Liang C."/>
            <person name="Lipzen A."/>
            <person name="Lutzoni F."/>
            <person name="Magnuson J."/>
            <person name="Mondo S."/>
            <person name="Nolan M."/>
            <person name="Ohm R."/>
            <person name="Pangilinan J."/>
            <person name="Park H.-J."/>
            <person name="Ramirez L."/>
            <person name="Alfaro M."/>
            <person name="Sun H."/>
            <person name="Tritt A."/>
            <person name="Yoshinaga Y."/>
            <person name="Zwiers L.-H."/>
            <person name="Turgeon B."/>
            <person name="Goodwin S."/>
            <person name="Spatafora J."/>
            <person name="Crous P."/>
            <person name="Grigoriev I."/>
        </authorList>
    </citation>
    <scope>NUCLEOTIDE SEQUENCE [LARGE SCALE GENOMIC DNA]</scope>
    <source>
        <strain evidence="9">CBS 304.66</strain>
    </source>
</reference>
<comment type="cofactor">
    <cofactor evidence="1">
        <name>FAD</name>
        <dbReference type="ChEBI" id="CHEBI:57692"/>
    </cofactor>
</comment>
<proteinExistence type="inferred from homology"/>